<sequence length="303" mass="34067">MSVSLTGFLNSVNHQQLNVLSVRILQNGTPAAQWDLNRDERRLQHSVSKSFTCMAVGLAIAEGKLTLDTKLKDFFPQYAEQDPTLAPSLHPGELTLYNLLRMSSGHDSPPLWAEERASLQEKDWVKYYMSLPLDRPQGETFTYSSGDTFMISALVQAAVGQTVKDYLTPRLFEPLDIQNISWDTSPLGVTLGCTGLYINNEELSRFGQMLLQKGKWNGKQLVPADWIEFATRRQIDNEGGPDWSQGYGCQFWMCQHDAYRADGMFGQFCVVIPGKNAVVAINSHEENMQAILDAVWDEILPLL</sequence>
<dbReference type="SUPFAM" id="SSF56601">
    <property type="entry name" value="beta-lactamase/transpeptidase-like"/>
    <property type="match status" value="1"/>
</dbReference>
<dbReference type="RefSeq" id="WP_212977658.1">
    <property type="nucleotide sequence ID" value="NZ_AP025343.1"/>
</dbReference>
<dbReference type="InterPro" id="IPR012338">
    <property type="entry name" value="Beta-lactam/transpept-like"/>
</dbReference>
<dbReference type="AlphaFoldDB" id="A0A919YDA6"/>
<keyword evidence="3" id="KW-1185">Reference proteome</keyword>
<proteinExistence type="predicted"/>
<dbReference type="PANTHER" id="PTHR43283">
    <property type="entry name" value="BETA-LACTAMASE-RELATED"/>
    <property type="match status" value="1"/>
</dbReference>
<dbReference type="Gene3D" id="3.40.710.10">
    <property type="entry name" value="DD-peptidase/beta-lactamase superfamily"/>
    <property type="match status" value="1"/>
</dbReference>
<dbReference type="InterPro" id="IPR050789">
    <property type="entry name" value="Diverse_Enzym_Activities"/>
</dbReference>
<evidence type="ECO:0000313" key="2">
    <source>
        <dbReference type="EMBL" id="GIO46695.1"/>
    </source>
</evidence>
<dbReference type="InterPro" id="IPR001466">
    <property type="entry name" value="Beta-lactam-related"/>
</dbReference>
<dbReference type="Pfam" id="PF00144">
    <property type="entry name" value="Beta-lactamase"/>
    <property type="match status" value="1"/>
</dbReference>
<comment type="caution">
    <text evidence="2">The sequence shown here is derived from an EMBL/GenBank/DDBJ whole genome shotgun (WGS) entry which is preliminary data.</text>
</comment>
<reference evidence="2 3" key="1">
    <citation type="submission" date="2021-03" db="EMBL/GenBank/DDBJ databases">
        <title>Antimicrobial resistance genes in bacteria isolated from Japanese honey, and their potential for conferring macrolide and lincosamide resistance in the American foulbrood pathogen Paenibacillus larvae.</title>
        <authorList>
            <person name="Okamoto M."/>
            <person name="Kumagai M."/>
            <person name="Kanamori H."/>
            <person name="Takamatsu D."/>
        </authorList>
    </citation>
    <scope>NUCLEOTIDE SEQUENCE [LARGE SCALE GENOMIC DNA]</scope>
    <source>
        <strain evidence="2 3">J34TS1</strain>
    </source>
</reference>
<dbReference type="Proteomes" id="UP000682811">
    <property type="component" value="Unassembled WGS sequence"/>
</dbReference>
<dbReference type="EMBL" id="BORT01000004">
    <property type="protein sequence ID" value="GIO46695.1"/>
    <property type="molecule type" value="Genomic_DNA"/>
</dbReference>
<evidence type="ECO:0000313" key="3">
    <source>
        <dbReference type="Proteomes" id="UP000682811"/>
    </source>
</evidence>
<evidence type="ECO:0000259" key="1">
    <source>
        <dbReference type="Pfam" id="PF00144"/>
    </source>
</evidence>
<organism evidence="2 3">
    <name type="scientific">Paenibacillus azoreducens</name>
    <dbReference type="NCBI Taxonomy" id="116718"/>
    <lineage>
        <taxon>Bacteria</taxon>
        <taxon>Bacillati</taxon>
        <taxon>Bacillota</taxon>
        <taxon>Bacilli</taxon>
        <taxon>Bacillales</taxon>
        <taxon>Paenibacillaceae</taxon>
        <taxon>Paenibacillus</taxon>
    </lineage>
</organism>
<gene>
    <name evidence="2" type="ORF">J34TS1_14600</name>
</gene>
<dbReference type="PANTHER" id="PTHR43283:SF7">
    <property type="entry name" value="BETA-LACTAMASE-RELATED DOMAIN-CONTAINING PROTEIN"/>
    <property type="match status" value="1"/>
</dbReference>
<protein>
    <submittedName>
        <fullName evidence="2">Penicillin-binding protein</fullName>
    </submittedName>
</protein>
<name>A0A919YDA6_9BACL</name>
<accession>A0A919YDA6</accession>
<feature type="domain" description="Beta-lactamase-related" evidence="1">
    <location>
        <begin position="20"/>
        <end position="287"/>
    </location>
</feature>